<gene>
    <name evidence="1" type="ORF">COV72_07420</name>
</gene>
<proteinExistence type="predicted"/>
<evidence type="ECO:0000313" key="1">
    <source>
        <dbReference type="EMBL" id="PIQ88558.1"/>
    </source>
</evidence>
<protein>
    <submittedName>
        <fullName evidence="1">Uncharacterized protein</fullName>
    </submittedName>
</protein>
<reference evidence="1 2" key="1">
    <citation type="submission" date="2017-09" db="EMBL/GenBank/DDBJ databases">
        <title>Depth-based differentiation of microbial function through sediment-hosted aquifers and enrichment of novel symbionts in the deep terrestrial subsurface.</title>
        <authorList>
            <person name="Probst A.J."/>
            <person name="Ladd B."/>
            <person name="Jarett J.K."/>
            <person name="Geller-Mcgrath D.E."/>
            <person name="Sieber C.M."/>
            <person name="Emerson J.B."/>
            <person name="Anantharaman K."/>
            <person name="Thomas B.C."/>
            <person name="Malmstrom R."/>
            <person name="Stieglmeier M."/>
            <person name="Klingl A."/>
            <person name="Woyke T."/>
            <person name="Ryan C.M."/>
            <person name="Banfield J.F."/>
        </authorList>
    </citation>
    <scope>NUCLEOTIDE SEQUENCE [LARGE SCALE GENOMIC DNA]</scope>
    <source>
        <strain evidence="1">CG11_big_fil_rev_8_21_14_0_20_42_13</strain>
    </source>
</reference>
<comment type="caution">
    <text evidence="1">The sequence shown here is derived from an EMBL/GenBank/DDBJ whole genome shotgun (WGS) entry which is preliminary data.</text>
</comment>
<dbReference type="Proteomes" id="UP000229641">
    <property type="component" value="Unassembled WGS sequence"/>
</dbReference>
<evidence type="ECO:0000313" key="2">
    <source>
        <dbReference type="Proteomes" id="UP000229641"/>
    </source>
</evidence>
<dbReference type="AlphaFoldDB" id="A0A2H0LVY3"/>
<sequence length="91" mass="10528">MDKFLYTQKQEEDFKRHEDQCLRCGSCCGAYDGDPCRNLVKISAAQYQCKDYEHRIGQQMTVSGKHFACIPIRVFLTFNSGYPNCAYSKKI</sequence>
<dbReference type="EMBL" id="PCWA01000096">
    <property type="protein sequence ID" value="PIQ88558.1"/>
    <property type="molecule type" value="Genomic_DNA"/>
</dbReference>
<organism evidence="1 2">
    <name type="scientific">Candidatus Ghiorseimicrobium undicola</name>
    <dbReference type="NCBI Taxonomy" id="1974746"/>
    <lineage>
        <taxon>Bacteria</taxon>
        <taxon>Pseudomonadati</taxon>
        <taxon>Candidatus Omnitrophota</taxon>
        <taxon>Candidatus Ghiorseimicrobium</taxon>
    </lineage>
</organism>
<accession>A0A2H0LVY3</accession>
<name>A0A2H0LVY3_9BACT</name>